<dbReference type="Gene3D" id="2.60.120.1440">
    <property type="match status" value="1"/>
</dbReference>
<accession>A0A3D8YF92</accession>
<keyword evidence="5" id="KW-1185">Reference proteome</keyword>
<evidence type="ECO:0000256" key="1">
    <source>
        <dbReference type="SAM" id="Phobius"/>
    </source>
</evidence>
<dbReference type="PANTHER" id="PTHR30273:SF2">
    <property type="entry name" value="PROTEIN FECR"/>
    <property type="match status" value="1"/>
</dbReference>
<keyword evidence="1" id="KW-0812">Transmembrane</keyword>
<dbReference type="Gene3D" id="3.55.50.30">
    <property type="match status" value="1"/>
</dbReference>
<evidence type="ECO:0000259" key="2">
    <source>
        <dbReference type="Pfam" id="PF04773"/>
    </source>
</evidence>
<sequence>MDKYLNYSLEQLLSDDSFRQITLNPTSAQQLELNSLIQSHPQKAELFCEAQDVIRSVGIANVSLTEQEFQQAVEQILSVTSRKTRRASRIVPVSILTRIAASVTVIIGLFMLGKMILNKPSAAANSVQMVRKENNTAVAKLIRLQDGSAVVLKPGSYITYPITFEAHKRELNLVGEAFFEISKNPEKPFFVHAGGSVTKVLGTSFNIRAFEHDERVTVLVKTGKVAVYKQDKEDRLTKPVSLLQANQQLQLAKNDNSFQKSILKQGPAVQDEQLMEIPVSELFEKLSKSYGIVIDFDQQKLSNCAVMANLTDLHLLEKLDAICLAINASYTINENQITVTGQGC</sequence>
<dbReference type="Pfam" id="PF04773">
    <property type="entry name" value="FecR"/>
    <property type="match status" value="1"/>
</dbReference>
<comment type="caution">
    <text evidence="4">The sequence shown here is derived from an EMBL/GenBank/DDBJ whole genome shotgun (WGS) entry which is preliminary data.</text>
</comment>
<evidence type="ECO:0000259" key="3">
    <source>
        <dbReference type="Pfam" id="PF16344"/>
    </source>
</evidence>
<keyword evidence="1" id="KW-0472">Membrane</keyword>
<organism evidence="4 5">
    <name type="scientific">Dyadobacter luteus</name>
    <dbReference type="NCBI Taxonomy" id="2259619"/>
    <lineage>
        <taxon>Bacteria</taxon>
        <taxon>Pseudomonadati</taxon>
        <taxon>Bacteroidota</taxon>
        <taxon>Cytophagia</taxon>
        <taxon>Cytophagales</taxon>
        <taxon>Spirosomataceae</taxon>
        <taxon>Dyadobacter</taxon>
    </lineage>
</organism>
<feature type="transmembrane region" description="Helical" evidence="1">
    <location>
        <begin position="90"/>
        <end position="112"/>
    </location>
</feature>
<protein>
    <submittedName>
        <fullName evidence="4">Uncharacterized protein</fullName>
    </submittedName>
</protein>
<dbReference type="PANTHER" id="PTHR30273">
    <property type="entry name" value="PERIPLASMIC SIGNAL SENSOR AND SIGMA FACTOR ACTIVATOR FECR-RELATED"/>
    <property type="match status" value="1"/>
</dbReference>
<dbReference type="Pfam" id="PF16344">
    <property type="entry name" value="FecR_C"/>
    <property type="match status" value="1"/>
</dbReference>
<dbReference type="Proteomes" id="UP000256373">
    <property type="component" value="Unassembled WGS sequence"/>
</dbReference>
<dbReference type="InterPro" id="IPR012373">
    <property type="entry name" value="Ferrdict_sens_TM"/>
</dbReference>
<dbReference type="GO" id="GO:0016989">
    <property type="term" value="F:sigma factor antagonist activity"/>
    <property type="evidence" value="ECO:0007669"/>
    <property type="project" value="TreeGrafter"/>
</dbReference>
<proteinExistence type="predicted"/>
<evidence type="ECO:0000313" key="4">
    <source>
        <dbReference type="EMBL" id="REA62918.1"/>
    </source>
</evidence>
<reference evidence="4 5" key="1">
    <citation type="submission" date="2018-07" db="EMBL/GenBank/DDBJ databases">
        <title>Dyadobacter roseus sp. nov., isolated from rose rhizosphere soil.</title>
        <authorList>
            <person name="Chen L."/>
        </authorList>
    </citation>
    <scope>NUCLEOTIDE SEQUENCE [LARGE SCALE GENOMIC DNA]</scope>
    <source>
        <strain evidence="4 5">RS19</strain>
    </source>
</reference>
<dbReference type="InterPro" id="IPR032508">
    <property type="entry name" value="FecR_C"/>
</dbReference>
<dbReference type="InterPro" id="IPR006860">
    <property type="entry name" value="FecR"/>
</dbReference>
<name>A0A3D8YF92_9BACT</name>
<dbReference type="EMBL" id="QNUL01000004">
    <property type="protein sequence ID" value="REA62918.1"/>
    <property type="molecule type" value="Genomic_DNA"/>
</dbReference>
<feature type="domain" description="FecR protein" evidence="2">
    <location>
        <begin position="140"/>
        <end position="225"/>
    </location>
</feature>
<evidence type="ECO:0000313" key="5">
    <source>
        <dbReference type="Proteomes" id="UP000256373"/>
    </source>
</evidence>
<dbReference type="AlphaFoldDB" id="A0A3D8YF92"/>
<keyword evidence="1" id="KW-1133">Transmembrane helix</keyword>
<feature type="domain" description="Protein FecR C-terminal" evidence="3">
    <location>
        <begin position="278"/>
        <end position="339"/>
    </location>
</feature>
<dbReference type="PIRSF" id="PIRSF018266">
    <property type="entry name" value="FecR"/>
    <property type="match status" value="1"/>
</dbReference>
<gene>
    <name evidence="4" type="ORF">DSL64_08380</name>
</gene>